<evidence type="ECO:0000313" key="6">
    <source>
        <dbReference type="EMBL" id="SOV10324.1"/>
    </source>
</evidence>
<dbReference type="Proteomes" id="UP000831156">
    <property type="component" value="Unassembled WGS sequence"/>
</dbReference>
<dbReference type="InterPro" id="IPR004859">
    <property type="entry name" value="Xrn1_N"/>
</dbReference>
<feature type="compositionally biased region" description="Basic and acidic residues" evidence="2">
    <location>
        <begin position="66"/>
        <end position="91"/>
    </location>
</feature>
<name>A0ABY0KWE6_9APIC</name>
<dbReference type="Gene3D" id="3.40.50.12390">
    <property type="match status" value="1"/>
</dbReference>
<feature type="compositionally biased region" description="Low complexity" evidence="2">
    <location>
        <begin position="92"/>
        <end position="104"/>
    </location>
</feature>
<dbReference type="EMBL" id="FMKD01000064">
    <property type="protein sequence ID" value="SCQ12843.1"/>
    <property type="molecule type" value="Genomic_DNA"/>
</dbReference>
<evidence type="ECO:0000313" key="7">
    <source>
        <dbReference type="Proteomes" id="UP000831156"/>
    </source>
</evidence>
<dbReference type="InterPro" id="IPR027073">
    <property type="entry name" value="5_3_exoribonuclease"/>
</dbReference>
<keyword evidence="3" id="KW-0732">Signal</keyword>
<dbReference type="Pfam" id="PF03159">
    <property type="entry name" value="XRN_N"/>
    <property type="match status" value="1"/>
</dbReference>
<reference evidence="5 7" key="1">
    <citation type="submission" date="2016-09" db="EMBL/GenBank/DDBJ databases">
        <authorList>
            <consortium name="Pathogen Informatics"/>
            <person name="Sun Q."/>
            <person name="Inoue M."/>
        </authorList>
    </citation>
    <scope>NUCLEOTIDE SEQUENCE</scope>
</reference>
<dbReference type="Proteomes" id="UP000831156">
    <property type="component" value="Chromosome 2"/>
</dbReference>
<proteinExistence type="inferred from homology"/>
<sequence>MPKHTIYIWLVFVFLFLELANCGIPGLHKWVISNFPSCVKIVDRNKLVDWHCIEKLKKKKEKYKKNHDNKDGDNNYGDNKDGDNKDGDNKYGDNNYGDNNYGDNNYGDNMNSTYNKYNIREDKDKSFCKEEKIFEVDNLLFDLNQLLHKANVKFINYDNYFLKLTRLIKNVLKKFEPKKNVVFAIDGICPFSKLKLQIKRRAKSKLKNKENHLVNDITCGSIFINKISKFLVNFLKHLLSFEKYENVRFFISTDQEVGEGELKLMNWIVNYVSNEKKNKNIQIKTDKQIREDTKIGNVIEIKKDNIMKHADSKQETFNEIKNDNFKYEGNKKFMSNNKMNNSTNYETLNVEEESFVIVGADADLLLQCLSLKNVHNIFIYTYQIFDVEINDNNMKKENYLIENKVMKGDHSFNGDRNDVCKMDMNYIKYEDDITCDNIKNTTYENNENNNININNNNNNNNNNVCRMGDEKHIEKIPLKTQPIDGHNVKKKKIKVLYNLKTFINLFLKKYPNWFHKIKADLLILFILKGNDYLPKIKEGNFGIFFEAYFKMLENKKNMINCKEREYIYNNNNNSNTYEGLLNSNTYKINKKEFLLFLNEIQKIVNFTNIYNNNNNNNNNNIHYYDSNSKSFIQYDNKFYMKQYNTYSPLLLLNELTSKKILDKDTFTINASKNENDMFECNLIYFKNNKKYIYSSQSKKKKNAMHLSSYDFLNEHFPHLMKYIDKDYFEKNIKQSDNNIEILNNNECNINKIEHIQNVENNNNNSKCHDVNNLKKKKNLKCYDENYNNIGRNDKVDNNIDMENYIKNFYLQHCQDEKIYKEEMDIVENYIEGIHWLVEMYNKTYCINFNFFYKYMISPSLLSLYYYLSTNREDAYNNIKSMDHYNNYKNKYMDIIQKINLNIFKSNLEYYDFINFCVDKYNSLKMNIKKMNTCGNKDTSYNDEEKIEHTDDMKYEKRFSYFKNIYNILFSNNLIIIKDSIKKLNDVLKSQVYNKRIINYYWNVYTKKRLKKFYKIIFFKAGKMFVSKFSLFNLNFEQLKKKQDNQNYSNDTNYEQRHQKLQQNEEDNPYNKMVIRNNFLHSIFNNNKSIKTNRKFTTNLFTPSDDKSKVIKGCFKRKSIRWKYQ</sequence>
<evidence type="ECO:0000256" key="2">
    <source>
        <dbReference type="SAM" id="MobiDB-lite"/>
    </source>
</evidence>
<evidence type="ECO:0000256" key="1">
    <source>
        <dbReference type="ARBA" id="ARBA00038299"/>
    </source>
</evidence>
<evidence type="ECO:0000256" key="3">
    <source>
        <dbReference type="SAM" id="SignalP"/>
    </source>
</evidence>
<dbReference type="PANTHER" id="PTHR12341:SF7">
    <property type="entry name" value="5'-3' EXORIBONUCLEASE 1"/>
    <property type="match status" value="1"/>
</dbReference>
<feature type="domain" description="Xrn1 N-terminal" evidence="4">
    <location>
        <begin position="126"/>
        <end position="282"/>
    </location>
</feature>
<feature type="region of interest" description="Disordered" evidence="2">
    <location>
        <begin position="63"/>
        <end position="104"/>
    </location>
</feature>
<keyword evidence="7" id="KW-1185">Reference proteome</keyword>
<comment type="similarity">
    <text evidence="1">Belongs to the 5'-3' exonuclease family.</text>
</comment>
<organism evidence="5 7">
    <name type="scientific">Plasmodium gaboni</name>
    <dbReference type="NCBI Taxonomy" id="647221"/>
    <lineage>
        <taxon>Eukaryota</taxon>
        <taxon>Sar</taxon>
        <taxon>Alveolata</taxon>
        <taxon>Apicomplexa</taxon>
        <taxon>Aconoidasida</taxon>
        <taxon>Haemosporida</taxon>
        <taxon>Plasmodiidae</taxon>
        <taxon>Plasmodium</taxon>
        <taxon>Plasmodium (Laverania)</taxon>
    </lineage>
</organism>
<dbReference type="PANTHER" id="PTHR12341">
    <property type="entry name" value="5'-&gt;3' EXORIBONUCLEASE"/>
    <property type="match status" value="1"/>
</dbReference>
<protein>
    <recommendedName>
        <fullName evidence="4">Xrn1 N-terminal domain-containing protein</fullName>
    </recommendedName>
</protein>
<accession>A0ABY0KWE6</accession>
<gene>
    <name evidence="5" type="ORF">PGABG01_0024200</name>
    <name evidence="6" type="ORF">PGABG01_0202300</name>
</gene>
<dbReference type="EMBL" id="LT969425">
    <property type="protein sequence ID" value="SOV10324.1"/>
    <property type="molecule type" value="Genomic_DNA"/>
</dbReference>
<feature type="signal peptide" evidence="3">
    <location>
        <begin position="1"/>
        <end position="22"/>
    </location>
</feature>
<evidence type="ECO:0000313" key="5">
    <source>
        <dbReference type="EMBL" id="SCQ12843.1"/>
    </source>
</evidence>
<feature type="chain" id="PRO_5045034075" description="Xrn1 N-terminal domain-containing protein" evidence="3">
    <location>
        <begin position="23"/>
        <end position="1124"/>
    </location>
</feature>
<evidence type="ECO:0000259" key="4">
    <source>
        <dbReference type="Pfam" id="PF03159"/>
    </source>
</evidence>